<feature type="region of interest" description="Disordered" evidence="1">
    <location>
        <begin position="100"/>
        <end position="121"/>
    </location>
</feature>
<feature type="compositionally biased region" description="Basic and acidic residues" evidence="1">
    <location>
        <begin position="226"/>
        <end position="237"/>
    </location>
</feature>
<feature type="compositionally biased region" description="Basic and acidic residues" evidence="1">
    <location>
        <begin position="208"/>
        <end position="218"/>
    </location>
</feature>
<accession>B3S3Q2</accession>
<dbReference type="GeneID" id="6756077"/>
<feature type="region of interest" description="Disordered" evidence="1">
    <location>
        <begin position="1"/>
        <end position="25"/>
    </location>
</feature>
<feature type="region of interest" description="Disordered" evidence="1">
    <location>
        <begin position="384"/>
        <end position="404"/>
    </location>
</feature>
<sequence>MHNRCIARGKPENVRKKVSSKSTKGSVRKSTFDKLSGWETDSDENLAFKLEIAEWQKDGKGKLISNAYSEICQLVQLLTLEGLSQVYKNDVIAILDDNKDDSKQNREGNDDKLSYNASEEQRKCNQSKFKANLDKIYQLGQPSNEEKITDESRPAAKQSKSSNSKSLSKHNQTKLQEQAGPEKNFNVSLPSSSSGCSINSNKNSNRYKLNDDMDHGDKNSQSSNLKSKDTDKKVNESEKIKTEIDELKAIISEGTSCKSPFRHDSVDSENNSNISSCGEPIELAIWPSENNKERICSCDKCDNFAHSYPYYYFKPSVAGSNLVMKRICPHSRPITALNKSLTNNQRDDTKKITNKISREDFQAIMENKPEQNIKRRVRSANSLNPYHASSYPIPPATPSSSPRPHLLMTNQKRKFSATLGRFISISNQNDKTKSDQQILDPSQYRERNYTTPYRFKTLISGNKVRLHQLRMKASPSKNSVKKMSPSSQEIRIIQERKVDLT</sequence>
<gene>
    <name evidence="2" type="ORF">TRIADDRAFT_58804</name>
</gene>
<feature type="compositionally biased region" description="Low complexity" evidence="1">
    <location>
        <begin position="157"/>
        <end position="166"/>
    </location>
</feature>
<name>B3S3Q2_TRIAD</name>
<dbReference type="Proteomes" id="UP000009022">
    <property type="component" value="Unassembled WGS sequence"/>
</dbReference>
<feature type="compositionally biased region" description="Low complexity" evidence="1">
    <location>
        <begin position="186"/>
        <end position="204"/>
    </location>
</feature>
<dbReference type="HOGENOM" id="CLU_544400_0_0_1"/>
<dbReference type="AlphaFoldDB" id="B3S3Q2"/>
<evidence type="ECO:0000256" key="1">
    <source>
        <dbReference type="SAM" id="MobiDB-lite"/>
    </source>
</evidence>
<reference evidence="2 3" key="1">
    <citation type="journal article" date="2008" name="Nature">
        <title>The Trichoplax genome and the nature of placozoans.</title>
        <authorList>
            <person name="Srivastava M."/>
            <person name="Begovic E."/>
            <person name="Chapman J."/>
            <person name="Putnam N.H."/>
            <person name="Hellsten U."/>
            <person name="Kawashima T."/>
            <person name="Kuo A."/>
            <person name="Mitros T."/>
            <person name="Salamov A."/>
            <person name="Carpenter M.L."/>
            <person name="Signorovitch A.Y."/>
            <person name="Moreno M.A."/>
            <person name="Kamm K."/>
            <person name="Grimwood J."/>
            <person name="Schmutz J."/>
            <person name="Shapiro H."/>
            <person name="Grigoriev I.V."/>
            <person name="Buss L.W."/>
            <person name="Schierwater B."/>
            <person name="Dellaporta S.L."/>
            <person name="Rokhsar D.S."/>
        </authorList>
    </citation>
    <scope>NUCLEOTIDE SEQUENCE [LARGE SCALE GENOMIC DNA]</scope>
    <source>
        <strain evidence="2 3">Grell-BS-1999</strain>
    </source>
</reference>
<feature type="compositionally biased region" description="Basic and acidic residues" evidence="1">
    <location>
        <begin position="144"/>
        <end position="154"/>
    </location>
</feature>
<dbReference type="KEGG" id="tad:TRIADDRAFT_58804"/>
<dbReference type="EMBL" id="DS985249">
    <property type="protein sequence ID" value="EDV22320.1"/>
    <property type="molecule type" value="Genomic_DNA"/>
</dbReference>
<keyword evidence="3" id="KW-1185">Reference proteome</keyword>
<evidence type="ECO:0000313" key="2">
    <source>
        <dbReference type="EMBL" id="EDV22320.1"/>
    </source>
</evidence>
<organism evidence="2 3">
    <name type="scientific">Trichoplax adhaerens</name>
    <name type="common">Trichoplax reptans</name>
    <dbReference type="NCBI Taxonomy" id="10228"/>
    <lineage>
        <taxon>Eukaryota</taxon>
        <taxon>Metazoa</taxon>
        <taxon>Placozoa</taxon>
        <taxon>Uniplacotomia</taxon>
        <taxon>Trichoplacea</taxon>
        <taxon>Trichoplacidae</taxon>
        <taxon>Trichoplax</taxon>
    </lineage>
</organism>
<proteinExistence type="predicted"/>
<dbReference type="InParanoid" id="B3S3Q2"/>
<evidence type="ECO:0000313" key="3">
    <source>
        <dbReference type="Proteomes" id="UP000009022"/>
    </source>
</evidence>
<dbReference type="RefSeq" id="XP_002114864.1">
    <property type="nucleotide sequence ID" value="XM_002114828.1"/>
</dbReference>
<feature type="region of interest" description="Disordered" evidence="1">
    <location>
        <begin position="140"/>
        <end position="237"/>
    </location>
</feature>
<dbReference type="CTD" id="6756077"/>
<protein>
    <submittedName>
        <fullName evidence="2">Uncharacterized protein</fullName>
    </submittedName>
</protein>